<evidence type="ECO:0000256" key="1">
    <source>
        <dbReference type="ARBA" id="ARBA00004496"/>
    </source>
</evidence>
<evidence type="ECO:0000256" key="10">
    <source>
        <dbReference type="ARBA" id="ARBA00025699"/>
    </source>
</evidence>
<dbReference type="InterPro" id="IPR029028">
    <property type="entry name" value="Alpha/beta_knot_MTases"/>
</dbReference>
<evidence type="ECO:0000313" key="14">
    <source>
        <dbReference type="EMBL" id="USS89581.1"/>
    </source>
</evidence>
<dbReference type="EMBL" id="CP097119">
    <property type="protein sequence ID" value="USS89581.1"/>
    <property type="molecule type" value="Genomic_DNA"/>
</dbReference>
<dbReference type="InterPro" id="IPR006700">
    <property type="entry name" value="RsmE"/>
</dbReference>
<dbReference type="PANTHER" id="PTHR30027:SF3">
    <property type="entry name" value="16S RRNA (URACIL(1498)-N(3))-METHYLTRANSFERASE"/>
    <property type="match status" value="1"/>
</dbReference>
<evidence type="ECO:0000256" key="6">
    <source>
        <dbReference type="ARBA" id="ARBA00022552"/>
    </source>
</evidence>
<evidence type="ECO:0000256" key="11">
    <source>
        <dbReference type="ARBA" id="ARBA00047944"/>
    </source>
</evidence>
<evidence type="ECO:0000256" key="5">
    <source>
        <dbReference type="ARBA" id="ARBA00022490"/>
    </source>
</evidence>
<comment type="similarity">
    <text evidence="2 12">Belongs to the RNA methyltransferase RsmE family.</text>
</comment>
<sequence length="244" mass="27094">MQHYFMDQALKLGAQVSLPTAVQKHWVRVLRAKPGEQAEFVDDQQQVFIGELVDETTGTIKIVLQKDHDAELPIVTTIACGLPKSGKAELMVQKATEMGAAEIIFLPTEWSVAQWKHKAGKKVERLQKIAHSAAEQSHRNLVPKVRYLGQFTDLLDVQVDQRVVAYEEAAKRGEVSELVRIVTQMQPGQRLLAVFGPEGGLSPAEVGWLQNHAFHVVGLGPRILRTESAPLYFLSAMSVLSELK</sequence>
<dbReference type="NCBIfam" id="TIGR00046">
    <property type="entry name" value="RsmE family RNA methyltransferase"/>
    <property type="match status" value="1"/>
</dbReference>
<evidence type="ECO:0000256" key="12">
    <source>
        <dbReference type="PIRNR" id="PIRNR015601"/>
    </source>
</evidence>
<dbReference type="RefSeq" id="WP_252767131.1">
    <property type="nucleotide sequence ID" value="NZ_CP097117.1"/>
</dbReference>
<evidence type="ECO:0000256" key="3">
    <source>
        <dbReference type="ARBA" id="ARBA00012328"/>
    </source>
</evidence>
<evidence type="ECO:0000256" key="4">
    <source>
        <dbReference type="ARBA" id="ARBA00013673"/>
    </source>
</evidence>
<dbReference type="GO" id="GO:0005737">
    <property type="term" value="C:cytoplasm"/>
    <property type="evidence" value="ECO:0007669"/>
    <property type="project" value="UniProtKB-SubCell"/>
</dbReference>
<dbReference type="PIRSF" id="PIRSF015601">
    <property type="entry name" value="MTase_slr0722"/>
    <property type="match status" value="1"/>
</dbReference>
<dbReference type="EC" id="2.1.1.193" evidence="3 12"/>
<keyword evidence="9 12" id="KW-0949">S-adenosyl-L-methionine</keyword>
<evidence type="ECO:0000256" key="7">
    <source>
        <dbReference type="ARBA" id="ARBA00022603"/>
    </source>
</evidence>
<evidence type="ECO:0000313" key="15">
    <source>
        <dbReference type="Proteomes" id="UP001055911"/>
    </source>
</evidence>
<feature type="domain" description="Ribosomal RNA small subunit methyltransferase E methyltransferase" evidence="13">
    <location>
        <begin position="71"/>
        <end position="238"/>
    </location>
</feature>
<reference evidence="14" key="1">
    <citation type="submission" date="2022-05" db="EMBL/GenBank/DDBJ databases">
        <authorList>
            <person name="Oliphant S.A."/>
            <person name="Watson-Haigh N.S."/>
            <person name="Sumby K.M."/>
            <person name="Gardner J.M."/>
            <person name="Jiranek V."/>
        </authorList>
    </citation>
    <scope>NUCLEOTIDE SEQUENCE</scope>
    <source>
        <strain evidence="14">KI4_B1</strain>
    </source>
</reference>
<gene>
    <name evidence="14" type="ORF">M3M40_01990</name>
</gene>
<proteinExistence type="inferred from homology"/>
<dbReference type="Pfam" id="PF04452">
    <property type="entry name" value="Methyltrans_RNA"/>
    <property type="match status" value="1"/>
</dbReference>
<keyword evidence="15" id="KW-1185">Reference proteome</keyword>
<evidence type="ECO:0000259" key="13">
    <source>
        <dbReference type="Pfam" id="PF04452"/>
    </source>
</evidence>
<dbReference type="SUPFAM" id="SSF75217">
    <property type="entry name" value="alpha/beta knot"/>
    <property type="match status" value="1"/>
</dbReference>
<dbReference type="GO" id="GO:0070475">
    <property type="term" value="P:rRNA base methylation"/>
    <property type="evidence" value="ECO:0007669"/>
    <property type="project" value="TreeGrafter"/>
</dbReference>
<comment type="subcellular location">
    <subcellularLocation>
        <location evidence="1 12">Cytoplasm</location>
    </subcellularLocation>
</comment>
<keyword evidence="7 12" id="KW-0489">Methyltransferase</keyword>
<evidence type="ECO:0000256" key="9">
    <source>
        <dbReference type="ARBA" id="ARBA00022691"/>
    </source>
</evidence>
<dbReference type="Gene3D" id="3.40.1280.10">
    <property type="match status" value="1"/>
</dbReference>
<dbReference type="PANTHER" id="PTHR30027">
    <property type="entry name" value="RIBOSOMAL RNA SMALL SUBUNIT METHYLTRANSFERASE E"/>
    <property type="match status" value="1"/>
</dbReference>
<name>A0A9Q8ZY01_9LACO</name>
<dbReference type="InterPro" id="IPR029026">
    <property type="entry name" value="tRNA_m1G_MTases_N"/>
</dbReference>
<evidence type="ECO:0000256" key="8">
    <source>
        <dbReference type="ARBA" id="ARBA00022679"/>
    </source>
</evidence>
<dbReference type="Proteomes" id="UP001055911">
    <property type="component" value="Chromosome"/>
</dbReference>
<keyword evidence="8 12" id="KW-0808">Transferase</keyword>
<dbReference type="SUPFAM" id="SSF88697">
    <property type="entry name" value="PUA domain-like"/>
    <property type="match status" value="1"/>
</dbReference>
<dbReference type="InterPro" id="IPR015947">
    <property type="entry name" value="PUA-like_sf"/>
</dbReference>
<dbReference type="AlphaFoldDB" id="A0A9Q8ZY01"/>
<accession>A0A9Q8ZY01</accession>
<organism evidence="14 15">
    <name type="scientific">Fructilactobacillus cliffordii</name>
    <dbReference type="NCBI Taxonomy" id="2940299"/>
    <lineage>
        <taxon>Bacteria</taxon>
        <taxon>Bacillati</taxon>
        <taxon>Bacillota</taxon>
        <taxon>Bacilli</taxon>
        <taxon>Lactobacillales</taxon>
        <taxon>Lactobacillaceae</taxon>
        <taxon>Fructilactobacillus</taxon>
    </lineage>
</organism>
<dbReference type="GO" id="GO:0070042">
    <property type="term" value="F:rRNA (uridine-N3-)-methyltransferase activity"/>
    <property type="evidence" value="ECO:0007669"/>
    <property type="project" value="TreeGrafter"/>
</dbReference>
<dbReference type="CDD" id="cd18084">
    <property type="entry name" value="RsmE-like"/>
    <property type="match status" value="1"/>
</dbReference>
<comment type="function">
    <text evidence="10 12">Specifically methylates the N3 position of the uracil ring of uridine 1498 (m3U1498) in 16S rRNA. Acts on the fully assembled 30S ribosomal subunit.</text>
</comment>
<evidence type="ECO:0000256" key="2">
    <source>
        <dbReference type="ARBA" id="ARBA00005528"/>
    </source>
</evidence>
<keyword evidence="6 12" id="KW-0698">rRNA processing</keyword>
<protein>
    <recommendedName>
        <fullName evidence="4 12">Ribosomal RNA small subunit methyltransferase E</fullName>
        <ecNumber evidence="3 12">2.1.1.193</ecNumber>
    </recommendedName>
</protein>
<dbReference type="InterPro" id="IPR046886">
    <property type="entry name" value="RsmE_MTase_dom"/>
</dbReference>
<comment type="catalytic activity">
    <reaction evidence="11 12">
        <text>uridine(1498) in 16S rRNA + S-adenosyl-L-methionine = N(3)-methyluridine(1498) in 16S rRNA + S-adenosyl-L-homocysteine + H(+)</text>
        <dbReference type="Rhea" id="RHEA:42920"/>
        <dbReference type="Rhea" id="RHEA-COMP:10283"/>
        <dbReference type="Rhea" id="RHEA-COMP:10284"/>
        <dbReference type="ChEBI" id="CHEBI:15378"/>
        <dbReference type="ChEBI" id="CHEBI:57856"/>
        <dbReference type="ChEBI" id="CHEBI:59789"/>
        <dbReference type="ChEBI" id="CHEBI:65315"/>
        <dbReference type="ChEBI" id="CHEBI:74502"/>
        <dbReference type="EC" id="2.1.1.193"/>
    </reaction>
</comment>
<keyword evidence="5 12" id="KW-0963">Cytoplasm</keyword>